<dbReference type="EMBL" id="UGOA01000001">
    <property type="protein sequence ID" value="STX40321.1"/>
    <property type="molecule type" value="Genomic_DNA"/>
</dbReference>
<organism evidence="1 2">
    <name type="scientific">Legionella donaldsonii</name>
    <dbReference type="NCBI Taxonomy" id="45060"/>
    <lineage>
        <taxon>Bacteria</taxon>
        <taxon>Pseudomonadati</taxon>
        <taxon>Pseudomonadota</taxon>
        <taxon>Gammaproteobacteria</taxon>
        <taxon>Legionellales</taxon>
        <taxon>Legionellaceae</taxon>
        <taxon>Legionella</taxon>
    </lineage>
</organism>
<keyword evidence="2" id="KW-1185">Reference proteome</keyword>
<gene>
    <name evidence="1" type="ORF">NCTC13292_00065</name>
</gene>
<dbReference type="AlphaFoldDB" id="A0A378IZX4"/>
<proteinExistence type="predicted"/>
<evidence type="ECO:0000313" key="1">
    <source>
        <dbReference type="EMBL" id="STX40321.1"/>
    </source>
</evidence>
<protein>
    <submittedName>
        <fullName evidence="1">E3 ubiquitin-protein ligase SopA</fullName>
    </submittedName>
</protein>
<sequence>MFVFDLKFYAGKKFTNITLETTQLEQIEFQNCQFKQCKFSGIVFSKVKFTDCDFESCDLSLSKFPACQFSEVSFKDCKLVAINWTELNWPLVKLTSPLYFYTSNLSHSSFYGLTLTDLMIENCKAHDVDFREANLNHACFMGSDLQNSLFMHTSLKQADFTEAVNYNIDIQHNTLSDARFSFPEVIALLNHLNIKINGWPNDFES</sequence>
<dbReference type="Pfam" id="PF00805">
    <property type="entry name" value="Pentapeptide"/>
    <property type="match status" value="1"/>
</dbReference>
<dbReference type="InterPro" id="IPR001646">
    <property type="entry name" value="5peptide_repeat"/>
</dbReference>
<dbReference type="OrthoDB" id="5290767at2"/>
<accession>A0A378IZX4</accession>
<name>A0A378IZX4_9GAMM</name>
<dbReference type="InterPro" id="IPR052949">
    <property type="entry name" value="PA_immunity-related"/>
</dbReference>
<dbReference type="PANTHER" id="PTHR42999:SF1">
    <property type="entry name" value="PENTAPEPTIDE REPEAT-CONTAINING PROTEIN"/>
    <property type="match status" value="1"/>
</dbReference>
<dbReference type="Pfam" id="PF13599">
    <property type="entry name" value="Pentapeptide_4"/>
    <property type="match status" value="1"/>
</dbReference>
<dbReference type="SUPFAM" id="SSF141571">
    <property type="entry name" value="Pentapeptide repeat-like"/>
    <property type="match status" value="1"/>
</dbReference>
<dbReference type="PANTHER" id="PTHR42999">
    <property type="entry name" value="ANTIBIOTIC RESISTANCE PROTEIN MCBG"/>
    <property type="match status" value="1"/>
</dbReference>
<dbReference type="Proteomes" id="UP000254677">
    <property type="component" value="Unassembled WGS sequence"/>
</dbReference>
<dbReference type="Gene3D" id="2.160.20.80">
    <property type="entry name" value="E3 ubiquitin-protein ligase SopA"/>
    <property type="match status" value="1"/>
</dbReference>
<evidence type="ECO:0000313" key="2">
    <source>
        <dbReference type="Proteomes" id="UP000254677"/>
    </source>
</evidence>
<reference evidence="1 2" key="1">
    <citation type="submission" date="2018-06" db="EMBL/GenBank/DDBJ databases">
        <authorList>
            <consortium name="Pathogen Informatics"/>
            <person name="Doyle S."/>
        </authorList>
    </citation>
    <scope>NUCLEOTIDE SEQUENCE [LARGE SCALE GENOMIC DNA]</scope>
    <source>
        <strain evidence="1 2">NCTC13292</strain>
    </source>
</reference>
<dbReference type="RefSeq" id="WP_115219990.1">
    <property type="nucleotide sequence ID" value="NZ_CAXYJE010000001.1"/>
</dbReference>